<gene>
    <name evidence="1" type="ORF">BXT89_03335</name>
</gene>
<dbReference type="OrthoDB" id="9134802at2"/>
<dbReference type="AlphaFoldDB" id="A0A1S8DKT9"/>
<dbReference type="PANTHER" id="PTHR35868">
    <property type="entry name" value="DUF2804 DOMAIN-CONTAINING PROTEIN-RELATED"/>
    <property type="match status" value="1"/>
</dbReference>
<reference evidence="1 2" key="1">
    <citation type="submission" date="2017-01" db="EMBL/GenBank/DDBJ databases">
        <title>Draft genome sequence of Pseudomonas pachastrellae type strain CCUG 46540T from a deep sea.</title>
        <authorList>
            <person name="Gomila M."/>
            <person name="Mulet M."/>
            <person name="Lalucat J."/>
            <person name="Garcia-Valdes E."/>
        </authorList>
    </citation>
    <scope>NUCLEOTIDE SEQUENCE [LARGE SCALE GENOMIC DNA]</scope>
    <source>
        <strain evidence="1 2">CCUG 46540</strain>
    </source>
</reference>
<proteinExistence type="predicted"/>
<dbReference type="STRING" id="254161.SAMN05216256_11388"/>
<sequence>MPALPRLINAAGQPSYGLFPDGVEEINYLDFDLRTVMDKPRSQLAKRFGCNQFQFISLLSPELIVGVAIVDLKLVSNAFVYLFDPRTRRFDEFSFLQPLARNTYIDPRPGDGAALFAKGANRISVDAGSEPGVRHLRVELSGGTWIDARINEAPSQQPLSVCTRAGYAGWVFTRKTAARCCTGSVSWHGQQFDLRQIDALAAVDWTAGFMRRETFWNWGSLSCRLPDGRRLGFNLAAGVNETGFTENGLWLDDQLIKVDMVDFQFDRSAPLSPWQLRSADGQIDLQFAPAGSRQEKLNALLLASNFKQHFGQYSGVLRLPGETLQITDAWGLVEDHYARW</sequence>
<comment type="caution">
    <text evidence="1">The sequence shown here is derived from an EMBL/GenBank/DDBJ whole genome shotgun (WGS) entry which is preliminary data.</text>
</comment>
<evidence type="ECO:0008006" key="3">
    <source>
        <dbReference type="Google" id="ProtNLM"/>
    </source>
</evidence>
<name>A0A1S8DKT9_9GAMM</name>
<dbReference type="EMBL" id="MUBC01000005">
    <property type="protein sequence ID" value="ONM45230.1"/>
    <property type="molecule type" value="Genomic_DNA"/>
</dbReference>
<dbReference type="Proteomes" id="UP000242847">
    <property type="component" value="Unassembled WGS sequence"/>
</dbReference>
<organism evidence="1 2">
    <name type="scientific">Halopseudomonas pachastrellae</name>
    <dbReference type="NCBI Taxonomy" id="254161"/>
    <lineage>
        <taxon>Bacteria</taxon>
        <taxon>Pseudomonadati</taxon>
        <taxon>Pseudomonadota</taxon>
        <taxon>Gammaproteobacteria</taxon>
        <taxon>Pseudomonadales</taxon>
        <taxon>Pseudomonadaceae</taxon>
        <taxon>Halopseudomonas</taxon>
    </lineage>
</organism>
<dbReference type="InterPro" id="IPR021243">
    <property type="entry name" value="DUF2804"/>
</dbReference>
<keyword evidence="2" id="KW-1185">Reference proteome</keyword>
<accession>A0A1S8DKT9</accession>
<dbReference type="RefSeq" id="WP_083724678.1">
    <property type="nucleotide sequence ID" value="NZ_FOUD01000013.1"/>
</dbReference>
<evidence type="ECO:0000313" key="1">
    <source>
        <dbReference type="EMBL" id="ONM45230.1"/>
    </source>
</evidence>
<dbReference type="PANTHER" id="PTHR35868:SF4">
    <property type="entry name" value="DUF2804 DOMAIN-CONTAINING PROTEIN"/>
    <property type="match status" value="1"/>
</dbReference>
<dbReference type="Pfam" id="PF10974">
    <property type="entry name" value="DUF2804"/>
    <property type="match status" value="1"/>
</dbReference>
<protein>
    <recommendedName>
        <fullName evidence="3">DUF2804 domain-containing protein</fullName>
    </recommendedName>
</protein>
<evidence type="ECO:0000313" key="2">
    <source>
        <dbReference type="Proteomes" id="UP000242847"/>
    </source>
</evidence>